<dbReference type="InterPro" id="IPR008966">
    <property type="entry name" value="Adhesion_dom_sf"/>
</dbReference>
<sequence>MKSMIRLTVIYQVFALILGYSTFSRAVPAPQSITVNIQGRILEPAPCVIAGTGDKGVISVDFGNNVMINHIDGIQYRMPVSYDIHCSAQYTNSMMIRVVGTVAGFGDGNLQTTVTDLGIALTDGTTAFPVNSFLNFNYPVLPQLYATLVKRPGVTLKGQVFSATAIMQVYYQ</sequence>
<dbReference type="InterPro" id="IPR036937">
    <property type="entry name" value="Adhesion_dom_fimbrial_sf"/>
</dbReference>
<evidence type="ECO:0000259" key="1">
    <source>
        <dbReference type="Pfam" id="PF00419"/>
    </source>
</evidence>
<dbReference type="GO" id="GO:0007155">
    <property type="term" value="P:cell adhesion"/>
    <property type="evidence" value="ECO:0007669"/>
    <property type="project" value="InterPro"/>
</dbReference>
<dbReference type="SUPFAM" id="SSF49401">
    <property type="entry name" value="Bacterial adhesins"/>
    <property type="match status" value="1"/>
</dbReference>
<proteinExistence type="predicted"/>
<evidence type="ECO:0000313" key="2">
    <source>
        <dbReference type="EMBL" id="QKJ57097.1"/>
    </source>
</evidence>
<gene>
    <name evidence="2" type="ORF">G9399_00135</name>
</gene>
<dbReference type="GO" id="GO:0009289">
    <property type="term" value="C:pilus"/>
    <property type="evidence" value="ECO:0007669"/>
    <property type="project" value="InterPro"/>
</dbReference>
<reference evidence="3" key="1">
    <citation type="submission" date="2020-03" db="EMBL/GenBank/DDBJ databases">
        <title>Genome sequences of seven Enterobacteriaceae strains isolated from Canadian wastewater treatment facilities.</title>
        <authorList>
            <person name="Huang H."/>
            <person name="Chmara J.T."/>
            <person name="Duceppe M.-O."/>
        </authorList>
    </citation>
    <scope>NUCLEOTIDE SEQUENCE [LARGE SCALE GENOMIC DNA]</scope>
    <source>
        <strain evidence="3">Biosolid 3</strain>
    </source>
</reference>
<dbReference type="Pfam" id="PF00419">
    <property type="entry name" value="Fimbrial"/>
    <property type="match status" value="1"/>
</dbReference>
<evidence type="ECO:0000313" key="3">
    <source>
        <dbReference type="Proteomes" id="UP000503464"/>
    </source>
</evidence>
<dbReference type="Proteomes" id="UP000503464">
    <property type="component" value="Chromosome"/>
</dbReference>
<accession>A0AAE7JRV2</accession>
<feature type="domain" description="Fimbrial-type adhesion" evidence="1">
    <location>
        <begin position="36"/>
        <end position="172"/>
    </location>
</feature>
<name>A0AAE7JRV2_SERFO</name>
<dbReference type="RefSeq" id="WP_158006197.1">
    <property type="nucleotide sequence ID" value="NZ_CAMKUK010000009.1"/>
</dbReference>
<dbReference type="AlphaFoldDB" id="A0AAE7JRV2"/>
<organism evidence="2 3">
    <name type="scientific">Serratia fonticola</name>
    <dbReference type="NCBI Taxonomy" id="47917"/>
    <lineage>
        <taxon>Bacteria</taxon>
        <taxon>Pseudomonadati</taxon>
        <taxon>Pseudomonadota</taxon>
        <taxon>Gammaproteobacteria</taxon>
        <taxon>Enterobacterales</taxon>
        <taxon>Yersiniaceae</taxon>
        <taxon>Serratia</taxon>
    </lineage>
</organism>
<dbReference type="InterPro" id="IPR000259">
    <property type="entry name" value="Adhesion_dom_fimbrial"/>
</dbReference>
<dbReference type="EMBL" id="CP054160">
    <property type="protein sequence ID" value="QKJ57097.1"/>
    <property type="molecule type" value="Genomic_DNA"/>
</dbReference>
<protein>
    <submittedName>
        <fullName evidence="2">Fimbrial protein</fullName>
    </submittedName>
</protein>
<dbReference type="Gene3D" id="2.60.40.1090">
    <property type="entry name" value="Fimbrial-type adhesion domain"/>
    <property type="match status" value="1"/>
</dbReference>